<comment type="subcellular location">
    <subcellularLocation>
        <location evidence="1">Cell membrane</location>
        <topology evidence="1">Multi-pass membrane protein</topology>
    </subcellularLocation>
</comment>
<feature type="transmembrane region" description="Helical" evidence="6">
    <location>
        <begin position="89"/>
        <end position="116"/>
    </location>
</feature>
<feature type="transmembrane region" description="Helical" evidence="6">
    <location>
        <begin position="336"/>
        <end position="358"/>
    </location>
</feature>
<keyword evidence="4 6" id="KW-1133">Transmembrane helix</keyword>
<feature type="transmembrane region" description="Helical" evidence="6">
    <location>
        <begin position="370"/>
        <end position="388"/>
    </location>
</feature>
<evidence type="ECO:0000313" key="8">
    <source>
        <dbReference type="Proteomes" id="UP000177230"/>
    </source>
</evidence>
<feature type="transmembrane region" description="Helical" evidence="6">
    <location>
        <begin position="47"/>
        <end position="68"/>
    </location>
</feature>
<evidence type="ECO:0000256" key="1">
    <source>
        <dbReference type="ARBA" id="ARBA00004651"/>
    </source>
</evidence>
<accession>A0A1F5R9P1</accession>
<keyword evidence="3 6" id="KW-0812">Transmembrane</keyword>
<dbReference type="InterPro" id="IPR002797">
    <property type="entry name" value="Polysacc_synth"/>
</dbReference>
<dbReference type="CDD" id="cd13128">
    <property type="entry name" value="MATE_Wzx_like"/>
    <property type="match status" value="1"/>
</dbReference>
<dbReference type="GO" id="GO:0005886">
    <property type="term" value="C:plasma membrane"/>
    <property type="evidence" value="ECO:0007669"/>
    <property type="project" value="UniProtKB-SubCell"/>
</dbReference>
<sequence>MKDRSGDVLRKVLIENLFYLYVVQIANYVLPFITFPFLVRMLGPKNFGLMAFVFAFIYYFVVIVDYGFNLTATKQIAVNRSDPAKILKIFNEVLFVKTLLMFICGIVVALLVLLIPKLHENWFLYSIAFGAVIGNVLLPQWFYQGIEKMKYIALFNLSGKVLSTLGIFVFIRGESDYRLAIIIQVCGIIIPGIVSMVHCVTKYQIKLQIPTVREIKDQLIDGWHVFVSQISMIIYSNSPIITLGMFASYQIVGYYSIAQKIISAAVNVCNPISAALFPRVGLLFHTAKLQALMLLRKVLFVGLVAFVLLSIGLWAASDYLVLLIAGERLPEVSSLIKIMSLMPLMVFIDNIFGTQILLNIGHKNKYMRALLSGSIVSMILSFIVIPYWNLNGAAIVVISTEMVIMFMMVIPAHRLGYSISNLFAAHKQYAKTF</sequence>
<evidence type="ECO:0000256" key="6">
    <source>
        <dbReference type="SAM" id="Phobius"/>
    </source>
</evidence>
<gene>
    <name evidence="7" type="ORF">A2024_07675</name>
</gene>
<evidence type="ECO:0000256" key="5">
    <source>
        <dbReference type="ARBA" id="ARBA00023136"/>
    </source>
</evidence>
<keyword evidence="2" id="KW-1003">Cell membrane</keyword>
<evidence type="ECO:0000256" key="2">
    <source>
        <dbReference type="ARBA" id="ARBA00022475"/>
    </source>
</evidence>
<feature type="transmembrane region" description="Helical" evidence="6">
    <location>
        <begin position="222"/>
        <end position="251"/>
    </location>
</feature>
<feature type="transmembrane region" description="Helical" evidence="6">
    <location>
        <begin position="257"/>
        <end position="277"/>
    </location>
</feature>
<feature type="transmembrane region" description="Helical" evidence="6">
    <location>
        <begin position="298"/>
        <end position="316"/>
    </location>
</feature>
<dbReference type="InterPro" id="IPR050833">
    <property type="entry name" value="Poly_Biosynth_Transport"/>
</dbReference>
<reference evidence="7 8" key="1">
    <citation type="journal article" date="2016" name="Nat. Commun.">
        <title>Thousands of microbial genomes shed light on interconnected biogeochemical processes in an aquifer system.</title>
        <authorList>
            <person name="Anantharaman K."/>
            <person name="Brown C.T."/>
            <person name="Hug L.A."/>
            <person name="Sharon I."/>
            <person name="Castelle C.J."/>
            <person name="Probst A.J."/>
            <person name="Thomas B.C."/>
            <person name="Singh A."/>
            <person name="Wilkins M.J."/>
            <person name="Karaoz U."/>
            <person name="Brodie E.L."/>
            <person name="Williams K.H."/>
            <person name="Hubbard S.S."/>
            <person name="Banfield J.F."/>
        </authorList>
    </citation>
    <scope>NUCLEOTIDE SEQUENCE [LARGE SCALE GENOMIC DNA]</scope>
</reference>
<dbReference type="Proteomes" id="UP000177230">
    <property type="component" value="Unassembled WGS sequence"/>
</dbReference>
<dbReference type="EMBL" id="MFFM01000037">
    <property type="protein sequence ID" value="OGF11136.1"/>
    <property type="molecule type" value="Genomic_DNA"/>
</dbReference>
<feature type="transmembrane region" description="Helical" evidence="6">
    <location>
        <begin position="122"/>
        <end position="139"/>
    </location>
</feature>
<comment type="caution">
    <text evidence="7">The sequence shown here is derived from an EMBL/GenBank/DDBJ whole genome shotgun (WGS) entry which is preliminary data.</text>
</comment>
<feature type="transmembrane region" description="Helical" evidence="6">
    <location>
        <begin position="151"/>
        <end position="171"/>
    </location>
</feature>
<dbReference type="AlphaFoldDB" id="A0A1F5R9P1"/>
<feature type="transmembrane region" description="Helical" evidence="6">
    <location>
        <begin position="12"/>
        <end position="35"/>
    </location>
</feature>
<evidence type="ECO:0000256" key="3">
    <source>
        <dbReference type="ARBA" id="ARBA00022692"/>
    </source>
</evidence>
<name>A0A1F5R9P1_9BACT</name>
<evidence type="ECO:0000256" key="4">
    <source>
        <dbReference type="ARBA" id="ARBA00022989"/>
    </source>
</evidence>
<keyword evidence="5 6" id="KW-0472">Membrane</keyword>
<dbReference type="Pfam" id="PF01943">
    <property type="entry name" value="Polysacc_synt"/>
    <property type="match status" value="1"/>
</dbReference>
<protein>
    <submittedName>
        <fullName evidence="7">Uncharacterized protein</fullName>
    </submittedName>
</protein>
<feature type="transmembrane region" description="Helical" evidence="6">
    <location>
        <begin position="177"/>
        <end position="201"/>
    </location>
</feature>
<dbReference type="PANTHER" id="PTHR30250">
    <property type="entry name" value="PST FAMILY PREDICTED COLANIC ACID TRANSPORTER"/>
    <property type="match status" value="1"/>
</dbReference>
<evidence type="ECO:0000313" key="7">
    <source>
        <dbReference type="EMBL" id="OGF11136.1"/>
    </source>
</evidence>
<proteinExistence type="predicted"/>
<organism evidence="7 8">
    <name type="scientific">Candidatus Edwardsbacteria bacterium GWF2_54_11</name>
    <dbReference type="NCBI Taxonomy" id="1817851"/>
    <lineage>
        <taxon>Bacteria</taxon>
        <taxon>Candidatus Edwardsiibacteriota</taxon>
    </lineage>
</organism>
<dbReference type="PANTHER" id="PTHR30250:SF11">
    <property type="entry name" value="O-ANTIGEN TRANSPORTER-RELATED"/>
    <property type="match status" value="1"/>
</dbReference>